<accession>A0A3D9FDN3</accession>
<sequence>MGTRTILTIDTELTWRHHIAGSGWEENYARSVEPAGVGLSYQLAQLAHHGLKACFFVDPMPALVFGIDPVRRMVETITSAGQEVQLHIHPMWEQARTDGTVAEGTVFELIDHPFDKQRALIAEARALLVEAGAADPIAFRSGSYAVNEDSLRVLAALGIRYDSSHNGCEGPWPSALSLPLDQTAPVEHQGVIEIPVSQMRTGSGGLRHMQICAVSLAEMAHALDHAVANGHPTFVPVGHSFELATRDGLRPNPVVRKRFDGLCAMLADRADRAPTMHFADLDTLPLGGALEPVPASLTLVAGRMAGQLWSNLIEKRAA</sequence>
<dbReference type="RefSeq" id="WP_116235400.1">
    <property type="nucleotide sequence ID" value="NZ_QRDP01000004.1"/>
</dbReference>
<dbReference type="InterPro" id="IPR011330">
    <property type="entry name" value="Glyco_hydro/deAcase_b/a-brl"/>
</dbReference>
<evidence type="ECO:0008006" key="3">
    <source>
        <dbReference type="Google" id="ProtNLM"/>
    </source>
</evidence>
<keyword evidence="2" id="KW-1185">Reference proteome</keyword>
<organism evidence="1 2">
    <name type="scientific">Parasphingopyxis lamellibrachiae</name>
    <dbReference type="NCBI Taxonomy" id="680125"/>
    <lineage>
        <taxon>Bacteria</taxon>
        <taxon>Pseudomonadati</taxon>
        <taxon>Pseudomonadota</taxon>
        <taxon>Alphaproteobacteria</taxon>
        <taxon>Sphingomonadales</taxon>
        <taxon>Sphingomonadaceae</taxon>
        <taxon>Parasphingopyxis</taxon>
    </lineage>
</organism>
<dbReference type="Gene3D" id="3.20.20.370">
    <property type="entry name" value="Glycoside hydrolase/deacetylase"/>
    <property type="match status" value="1"/>
</dbReference>
<dbReference type="AlphaFoldDB" id="A0A3D9FDN3"/>
<evidence type="ECO:0000313" key="2">
    <source>
        <dbReference type="Proteomes" id="UP000256310"/>
    </source>
</evidence>
<dbReference type="Proteomes" id="UP000256310">
    <property type="component" value="Unassembled WGS sequence"/>
</dbReference>
<reference evidence="1 2" key="1">
    <citation type="submission" date="2018-07" db="EMBL/GenBank/DDBJ databases">
        <title>Genomic Encyclopedia of Type Strains, Phase IV (KMG-IV): sequencing the most valuable type-strain genomes for metagenomic binning, comparative biology and taxonomic classification.</title>
        <authorList>
            <person name="Goeker M."/>
        </authorList>
    </citation>
    <scope>NUCLEOTIDE SEQUENCE [LARGE SCALE GENOMIC DNA]</scope>
    <source>
        <strain evidence="1 2">DSM 26725</strain>
    </source>
</reference>
<comment type="caution">
    <text evidence="1">The sequence shown here is derived from an EMBL/GenBank/DDBJ whole genome shotgun (WGS) entry which is preliminary data.</text>
</comment>
<evidence type="ECO:0000313" key="1">
    <source>
        <dbReference type="EMBL" id="RED15940.1"/>
    </source>
</evidence>
<dbReference type="EMBL" id="QRDP01000004">
    <property type="protein sequence ID" value="RED15940.1"/>
    <property type="molecule type" value="Genomic_DNA"/>
</dbReference>
<proteinExistence type="predicted"/>
<protein>
    <recommendedName>
        <fullName evidence="3">Polysaccharide deacetylase</fullName>
    </recommendedName>
</protein>
<gene>
    <name evidence="1" type="ORF">DFR46_0949</name>
</gene>
<dbReference type="GO" id="GO:0005975">
    <property type="term" value="P:carbohydrate metabolic process"/>
    <property type="evidence" value="ECO:0007669"/>
    <property type="project" value="InterPro"/>
</dbReference>
<dbReference type="OrthoDB" id="7419255at2"/>
<name>A0A3D9FDN3_9SPHN</name>
<dbReference type="SUPFAM" id="SSF88713">
    <property type="entry name" value="Glycoside hydrolase/deacetylase"/>
    <property type="match status" value="1"/>
</dbReference>